<organism evidence="3 4">
    <name type="scientific">Phytophthora palmivora</name>
    <dbReference type="NCBI Taxonomy" id="4796"/>
    <lineage>
        <taxon>Eukaryota</taxon>
        <taxon>Sar</taxon>
        <taxon>Stramenopiles</taxon>
        <taxon>Oomycota</taxon>
        <taxon>Peronosporomycetes</taxon>
        <taxon>Peronosporales</taxon>
        <taxon>Peronosporaceae</taxon>
        <taxon>Phytophthora</taxon>
    </lineage>
</organism>
<dbReference type="InterPro" id="IPR051954">
    <property type="entry name" value="tRNA_methyltransferase_THADA"/>
</dbReference>
<dbReference type="GO" id="GO:0006886">
    <property type="term" value="P:intracellular protein transport"/>
    <property type="evidence" value="ECO:0007669"/>
    <property type="project" value="InterPro"/>
</dbReference>
<dbReference type="AlphaFoldDB" id="A0A2P4YPC1"/>
<evidence type="ECO:0000259" key="2">
    <source>
        <dbReference type="PROSITE" id="PS50166"/>
    </source>
</evidence>
<sequence>MVRKKRKGVIKETQTEGGAASPSGVDLRLVLNEVPVNVTLPAALGGGDLAAWYEKLCAAKGNLYEQLKILQLFSVALPAQPLRKNFGLILDVLAQSEGSDFTELRVVAATELRGFLDKLWTESDEQDQNQTPEQRVKLLDRMLHLVEFPFLARVLVENPVSKEQNGDAQHLLQFVTCCVDQLEALGAPIVEYHKENQGGESEETQDDSEATASTSVVLMASERCGHALKSIIVLATMKEVLDKRLEQCRGIGLDKLTKALLRIVKHCVLLLQTSVVHKDLLTQAGLAYCLVLRLLLQLSVNNLGDASLATKLLLQAAYPELNVVKFDGCTNAQLRPHLEKDVESFGDLSRLAVCRGLLNSLTNDDLALPAEILGLDEGIKSDQSVMDAIFTGVQQFCDQESYNTRLFAFQVLEAFLRRAVTILQKQKREAISSSATFSLMEHFETLTNLTTAVLLNWEHPSKKVNQFMAVVFAHIVNYFVFTTGLLLLRF</sequence>
<protein>
    <recommendedName>
        <fullName evidence="2">Importin N-terminal domain-containing protein</fullName>
    </recommendedName>
</protein>
<dbReference type="Proteomes" id="UP000237271">
    <property type="component" value="Unassembled WGS sequence"/>
</dbReference>
<feature type="transmembrane region" description="Helical" evidence="1">
    <location>
        <begin position="467"/>
        <end position="488"/>
    </location>
</feature>
<comment type="caution">
    <text evidence="3">The sequence shown here is derived from an EMBL/GenBank/DDBJ whole genome shotgun (WGS) entry which is preliminary data.</text>
</comment>
<feature type="domain" description="Importin N-terminal" evidence="2">
    <location>
        <begin position="88"/>
        <end position="148"/>
    </location>
</feature>
<accession>A0A2P4YPC1</accession>
<dbReference type="GO" id="GO:0005829">
    <property type="term" value="C:cytosol"/>
    <property type="evidence" value="ECO:0007669"/>
    <property type="project" value="TreeGrafter"/>
</dbReference>
<proteinExistence type="predicted"/>
<gene>
    <name evidence="3" type="ORF">PHPALM_2617</name>
</gene>
<dbReference type="GO" id="GO:0031267">
    <property type="term" value="F:small GTPase binding"/>
    <property type="evidence" value="ECO:0007669"/>
    <property type="project" value="InterPro"/>
</dbReference>
<keyword evidence="1" id="KW-0812">Transmembrane</keyword>
<dbReference type="PANTHER" id="PTHR14387">
    <property type="entry name" value="THADA/DEATH RECEPTOR INTERACTING PROTEIN"/>
    <property type="match status" value="1"/>
</dbReference>
<dbReference type="InterPro" id="IPR001494">
    <property type="entry name" value="Importin-beta_N"/>
</dbReference>
<keyword evidence="1" id="KW-1133">Transmembrane helix</keyword>
<keyword evidence="4" id="KW-1185">Reference proteome</keyword>
<dbReference type="PROSITE" id="PS50166">
    <property type="entry name" value="IMPORTIN_B_NT"/>
    <property type="match status" value="1"/>
</dbReference>
<evidence type="ECO:0000313" key="3">
    <source>
        <dbReference type="EMBL" id="POM79655.1"/>
    </source>
</evidence>
<evidence type="ECO:0000256" key="1">
    <source>
        <dbReference type="SAM" id="Phobius"/>
    </source>
</evidence>
<dbReference type="GO" id="GO:0030488">
    <property type="term" value="P:tRNA methylation"/>
    <property type="evidence" value="ECO:0007669"/>
    <property type="project" value="TreeGrafter"/>
</dbReference>
<keyword evidence="1" id="KW-0472">Membrane</keyword>
<evidence type="ECO:0000313" key="4">
    <source>
        <dbReference type="Proteomes" id="UP000237271"/>
    </source>
</evidence>
<dbReference type="EMBL" id="NCKW01001186">
    <property type="protein sequence ID" value="POM79655.1"/>
    <property type="molecule type" value="Genomic_DNA"/>
</dbReference>
<dbReference type="OrthoDB" id="73997at2759"/>
<dbReference type="PANTHER" id="PTHR14387:SF0">
    <property type="entry name" value="DUF2428 DOMAIN-CONTAINING PROTEIN"/>
    <property type="match status" value="1"/>
</dbReference>
<reference evidence="3 4" key="1">
    <citation type="journal article" date="2017" name="Genome Biol. Evol.">
        <title>Phytophthora megakarya and P. palmivora, closely related causal agents of cacao black pod rot, underwent increases in genome sizes and gene numbers by different mechanisms.</title>
        <authorList>
            <person name="Ali S.S."/>
            <person name="Shao J."/>
            <person name="Lary D.J."/>
            <person name="Kronmiller B."/>
            <person name="Shen D."/>
            <person name="Strem M.D."/>
            <person name="Amoako-Attah I."/>
            <person name="Akrofi A.Y."/>
            <person name="Begoude B.A."/>
            <person name="Ten Hoopen G.M."/>
            <person name="Coulibaly K."/>
            <person name="Kebe B.I."/>
            <person name="Melnick R.L."/>
            <person name="Guiltinan M.J."/>
            <person name="Tyler B.M."/>
            <person name="Meinhardt L.W."/>
            <person name="Bailey B.A."/>
        </authorList>
    </citation>
    <scope>NUCLEOTIDE SEQUENCE [LARGE SCALE GENOMIC DNA]</scope>
    <source>
        <strain evidence="4">sbr112.9</strain>
    </source>
</reference>
<name>A0A2P4YPC1_9STRA</name>